<sequence>MRSILVARFATVAAVLCASAGIGALAPVSACACGGIVSPGDTATVRNEVAVVRWDGVRETILMQLALGGGAEEAALLVPTPTPARVEAGSSDTFRELERLTEPEIVTDRRWFADQRGDASGGAPGSAPTVLEQVTLGPLEATTLTGGALDGVRAWLDENGYELRPEVTATLEPYLREGWSFVAMRLVADAPLDGALDPVRLTFDSDRFVYPMRMSAAAREPQSVRLYLLGEHRLERTDADAASQRVGVDFAGRITDTDDPALRELLADGHDYLTEMWIAIREPAEITTDFTFAPAAEDTDYRRRIHRTEDMTILGAPAGPILLGAGVVIVLGAVVTSRRMFRS</sequence>
<dbReference type="OrthoDB" id="275368at2"/>
<evidence type="ECO:0000256" key="1">
    <source>
        <dbReference type="SAM" id="Phobius"/>
    </source>
</evidence>
<keyword evidence="1" id="KW-1133">Transmembrane helix</keyword>
<protein>
    <recommendedName>
        <fullName evidence="5">DUF2330 domain-containing protein</fullName>
    </recommendedName>
</protein>
<keyword evidence="2" id="KW-0732">Signal</keyword>
<feature type="transmembrane region" description="Helical" evidence="1">
    <location>
        <begin position="313"/>
        <end position="335"/>
    </location>
</feature>
<proteinExistence type="predicted"/>
<keyword evidence="1" id="KW-0472">Membrane</keyword>
<comment type="caution">
    <text evidence="3">The sequence shown here is derived from an EMBL/GenBank/DDBJ whole genome shotgun (WGS) entry which is preliminary data.</text>
</comment>
<evidence type="ECO:0000256" key="2">
    <source>
        <dbReference type="SAM" id="SignalP"/>
    </source>
</evidence>
<feature type="signal peptide" evidence="2">
    <location>
        <begin position="1"/>
        <end position="32"/>
    </location>
</feature>
<dbReference type="EMBL" id="QNRE01000011">
    <property type="protein sequence ID" value="RBO87536.1"/>
    <property type="molecule type" value="Genomic_DNA"/>
</dbReference>
<dbReference type="Proteomes" id="UP000252586">
    <property type="component" value="Unassembled WGS sequence"/>
</dbReference>
<evidence type="ECO:0000313" key="4">
    <source>
        <dbReference type="Proteomes" id="UP000252586"/>
    </source>
</evidence>
<dbReference type="AlphaFoldDB" id="A0A366DBZ4"/>
<evidence type="ECO:0000313" key="3">
    <source>
        <dbReference type="EMBL" id="RBO87536.1"/>
    </source>
</evidence>
<accession>A0A366DBZ4</accession>
<organism evidence="3 4">
    <name type="scientific">Nocardia puris</name>
    <dbReference type="NCBI Taxonomy" id="208602"/>
    <lineage>
        <taxon>Bacteria</taxon>
        <taxon>Bacillati</taxon>
        <taxon>Actinomycetota</taxon>
        <taxon>Actinomycetes</taxon>
        <taxon>Mycobacteriales</taxon>
        <taxon>Nocardiaceae</taxon>
        <taxon>Nocardia</taxon>
    </lineage>
</organism>
<dbReference type="PROSITE" id="PS51257">
    <property type="entry name" value="PROKAR_LIPOPROTEIN"/>
    <property type="match status" value="1"/>
</dbReference>
<feature type="chain" id="PRO_5016875550" description="DUF2330 domain-containing protein" evidence="2">
    <location>
        <begin position="33"/>
        <end position="343"/>
    </location>
</feature>
<dbReference type="RefSeq" id="WP_084537404.1">
    <property type="nucleotide sequence ID" value="NZ_CP107943.1"/>
</dbReference>
<keyword evidence="1" id="KW-0812">Transmembrane</keyword>
<reference evidence="3 4" key="1">
    <citation type="submission" date="2018-06" db="EMBL/GenBank/DDBJ databases">
        <title>Genomic Encyclopedia of Type Strains, Phase IV (KMG-IV): sequencing the most valuable type-strain genomes for metagenomic binning, comparative biology and taxonomic classification.</title>
        <authorList>
            <person name="Goeker M."/>
        </authorList>
    </citation>
    <scope>NUCLEOTIDE SEQUENCE [LARGE SCALE GENOMIC DNA]</scope>
    <source>
        <strain evidence="3 4">DSM 44599</strain>
    </source>
</reference>
<dbReference type="InterPro" id="IPR019283">
    <property type="entry name" value="DUF2330"/>
</dbReference>
<gene>
    <name evidence="3" type="ORF">DFR74_111243</name>
</gene>
<name>A0A366DBZ4_9NOCA</name>
<keyword evidence="4" id="KW-1185">Reference proteome</keyword>
<dbReference type="Pfam" id="PF10092">
    <property type="entry name" value="DUF2330"/>
    <property type="match status" value="1"/>
</dbReference>
<evidence type="ECO:0008006" key="5">
    <source>
        <dbReference type="Google" id="ProtNLM"/>
    </source>
</evidence>
<dbReference type="STRING" id="1210090.GCA_001613185_01420"/>